<dbReference type="Proteomes" id="UP000320244">
    <property type="component" value="Unassembled WGS sequence"/>
</dbReference>
<reference evidence="5 6" key="2">
    <citation type="submission" date="2019-08" db="EMBL/GenBank/DDBJ databases">
        <title>Jejuicoccus antrihumi gen. nov., sp. nov., a new member of the family Dermacoccaceae isolated from a cave.</title>
        <authorList>
            <person name="Schumann P."/>
            <person name="Kim I.S."/>
        </authorList>
    </citation>
    <scope>NUCLEOTIDE SEQUENCE [LARGE SCALE GENOMIC DNA]</scope>
    <source>
        <strain evidence="5 6">C5-26</strain>
    </source>
</reference>
<evidence type="ECO:0000313" key="6">
    <source>
        <dbReference type="Proteomes" id="UP000320244"/>
    </source>
</evidence>
<dbReference type="Pfam" id="PF07729">
    <property type="entry name" value="FCD"/>
    <property type="match status" value="1"/>
</dbReference>
<proteinExistence type="predicted"/>
<dbReference type="GO" id="GO:0003700">
    <property type="term" value="F:DNA-binding transcription factor activity"/>
    <property type="evidence" value="ECO:0007669"/>
    <property type="project" value="InterPro"/>
</dbReference>
<dbReference type="InterPro" id="IPR008920">
    <property type="entry name" value="TF_FadR/GntR_C"/>
</dbReference>
<organism evidence="5 6">
    <name type="scientific">Leekyejoonella antrihumi</name>
    <dbReference type="NCBI Taxonomy" id="1660198"/>
    <lineage>
        <taxon>Bacteria</taxon>
        <taxon>Bacillati</taxon>
        <taxon>Actinomycetota</taxon>
        <taxon>Actinomycetes</taxon>
        <taxon>Micrococcales</taxon>
        <taxon>Dermacoccaceae</taxon>
        <taxon>Leekyejoonella</taxon>
    </lineage>
</organism>
<reference evidence="5 6" key="1">
    <citation type="submission" date="2019-05" db="EMBL/GenBank/DDBJ databases">
        <authorList>
            <person name="Lee S.D."/>
        </authorList>
    </citation>
    <scope>NUCLEOTIDE SEQUENCE [LARGE SCALE GENOMIC DNA]</scope>
    <source>
        <strain evidence="5 6">C5-26</strain>
    </source>
</reference>
<evidence type="ECO:0000259" key="4">
    <source>
        <dbReference type="PROSITE" id="PS50949"/>
    </source>
</evidence>
<dbReference type="Gene3D" id="1.20.120.530">
    <property type="entry name" value="GntR ligand-binding domain-like"/>
    <property type="match status" value="1"/>
</dbReference>
<dbReference type="CDD" id="cd07377">
    <property type="entry name" value="WHTH_GntR"/>
    <property type="match status" value="1"/>
</dbReference>
<name>A0A563DUT6_9MICO</name>
<comment type="caution">
    <text evidence="5">The sequence shown here is derived from an EMBL/GenBank/DDBJ whole genome shotgun (WGS) entry which is preliminary data.</text>
</comment>
<evidence type="ECO:0000256" key="2">
    <source>
        <dbReference type="ARBA" id="ARBA00023125"/>
    </source>
</evidence>
<dbReference type="PROSITE" id="PS50949">
    <property type="entry name" value="HTH_GNTR"/>
    <property type="match status" value="1"/>
</dbReference>
<evidence type="ECO:0000256" key="3">
    <source>
        <dbReference type="ARBA" id="ARBA00023163"/>
    </source>
</evidence>
<keyword evidence="3" id="KW-0804">Transcription</keyword>
<accession>A0A563DUT6</accession>
<dbReference type="OrthoDB" id="8680240at2"/>
<dbReference type="Gene3D" id="1.10.10.10">
    <property type="entry name" value="Winged helix-like DNA-binding domain superfamily/Winged helix DNA-binding domain"/>
    <property type="match status" value="1"/>
</dbReference>
<dbReference type="GO" id="GO:0003677">
    <property type="term" value="F:DNA binding"/>
    <property type="evidence" value="ECO:0007669"/>
    <property type="project" value="UniProtKB-KW"/>
</dbReference>
<evidence type="ECO:0000256" key="1">
    <source>
        <dbReference type="ARBA" id="ARBA00023015"/>
    </source>
</evidence>
<evidence type="ECO:0000313" key="5">
    <source>
        <dbReference type="EMBL" id="TWP33672.1"/>
    </source>
</evidence>
<feature type="domain" description="HTH gntR-type" evidence="4">
    <location>
        <begin position="22"/>
        <end position="89"/>
    </location>
</feature>
<keyword evidence="2" id="KW-0238">DNA-binding</keyword>
<sequence>MHTCCIYDVCIMSTAVAAEHPVPASERAYSHIKAAILSGALAGGTFVTEGALAEEIGISRTPVREALLRLQVEDMVELYPKKGALVVPVTARETREVFEARVLIEEWAATHAWPRRAELGPRLHQLLDDMTAARRIKDAAAFSAADRAFHEVIVEAAGNSVITRQYRHLRDRQLCIVASVMRTDEARMTRAVVGHKELLALLEHGTRAEFTRAAREHVAHTGEMVGSR</sequence>
<dbReference type="InterPro" id="IPR000524">
    <property type="entry name" value="Tscrpt_reg_HTH_GntR"/>
</dbReference>
<dbReference type="PANTHER" id="PTHR43537">
    <property type="entry name" value="TRANSCRIPTIONAL REGULATOR, GNTR FAMILY"/>
    <property type="match status" value="1"/>
</dbReference>
<dbReference type="SMART" id="SM00895">
    <property type="entry name" value="FCD"/>
    <property type="match status" value="1"/>
</dbReference>
<dbReference type="PANTHER" id="PTHR43537:SF24">
    <property type="entry name" value="GLUCONATE OPERON TRANSCRIPTIONAL REPRESSOR"/>
    <property type="match status" value="1"/>
</dbReference>
<dbReference type="InterPro" id="IPR036388">
    <property type="entry name" value="WH-like_DNA-bd_sf"/>
</dbReference>
<dbReference type="SUPFAM" id="SSF48008">
    <property type="entry name" value="GntR ligand-binding domain-like"/>
    <property type="match status" value="1"/>
</dbReference>
<gene>
    <name evidence="5" type="ORF">FGL98_20300</name>
</gene>
<dbReference type="Pfam" id="PF00392">
    <property type="entry name" value="GntR"/>
    <property type="match status" value="1"/>
</dbReference>
<dbReference type="EMBL" id="VCQV01000037">
    <property type="protein sequence ID" value="TWP33672.1"/>
    <property type="molecule type" value="Genomic_DNA"/>
</dbReference>
<dbReference type="InterPro" id="IPR036390">
    <property type="entry name" value="WH_DNA-bd_sf"/>
</dbReference>
<dbReference type="SMART" id="SM00345">
    <property type="entry name" value="HTH_GNTR"/>
    <property type="match status" value="1"/>
</dbReference>
<keyword evidence="6" id="KW-1185">Reference proteome</keyword>
<dbReference type="SUPFAM" id="SSF46785">
    <property type="entry name" value="Winged helix' DNA-binding domain"/>
    <property type="match status" value="1"/>
</dbReference>
<dbReference type="AlphaFoldDB" id="A0A563DUT6"/>
<dbReference type="InterPro" id="IPR011711">
    <property type="entry name" value="GntR_C"/>
</dbReference>
<keyword evidence="1" id="KW-0805">Transcription regulation</keyword>
<protein>
    <submittedName>
        <fullName evidence="5">GntR family transcriptional regulator</fullName>
    </submittedName>
</protein>